<accession>A0AAE3FJA5</accession>
<organism evidence="1 2">
    <name type="scientific">Candidatus Colimorpha enterica</name>
    <dbReference type="NCBI Taxonomy" id="3083063"/>
    <lineage>
        <taxon>Bacteria</taxon>
        <taxon>Pseudomonadati</taxon>
        <taxon>Bacteroidota</taxon>
        <taxon>Bacteroidia</taxon>
        <taxon>Bacteroidales</taxon>
        <taxon>Candidatus Colimorpha</taxon>
    </lineage>
</organism>
<dbReference type="Proteomes" id="UP001139365">
    <property type="component" value="Unassembled WGS sequence"/>
</dbReference>
<evidence type="ECO:0000313" key="2">
    <source>
        <dbReference type="Proteomes" id="UP001139365"/>
    </source>
</evidence>
<reference evidence="1 2" key="1">
    <citation type="submission" date="2022-03" db="EMBL/GenBank/DDBJ databases">
        <title>Metagenome-assembled genomes from swine fecal metagenomes.</title>
        <authorList>
            <person name="Holman D.B."/>
            <person name="Kommadath A."/>
        </authorList>
    </citation>
    <scope>NUCLEOTIDE SEQUENCE [LARGE SCALE GENOMIC DNA]</scope>
    <source>
        <strain evidence="1">SUG147</strain>
    </source>
</reference>
<proteinExistence type="predicted"/>
<gene>
    <name evidence="1" type="ORF">MR241_09820</name>
</gene>
<dbReference type="EMBL" id="JALEMU010000162">
    <property type="protein sequence ID" value="MCI5756574.1"/>
    <property type="molecule type" value="Genomic_DNA"/>
</dbReference>
<evidence type="ECO:0000313" key="1">
    <source>
        <dbReference type="EMBL" id="MCI5756574.1"/>
    </source>
</evidence>
<sequence>MSVSPFRDTVTLWHTVKTGSGETCARRVIERVKCIFTGKDTGEDTAVLYIPIYGKRELVYVLPWDFPPLAGAGNAFTVSAGDRFVYGFSDAAVPPEDAMTAVSVTKRSSGTRRLHHIEVHGETVKSKTNEGGTT</sequence>
<name>A0AAE3FJA5_9BACT</name>
<dbReference type="AlphaFoldDB" id="A0AAE3FJA5"/>
<comment type="caution">
    <text evidence="1">The sequence shown here is derived from an EMBL/GenBank/DDBJ whole genome shotgun (WGS) entry which is preliminary data.</text>
</comment>
<protein>
    <submittedName>
        <fullName evidence="1">Uncharacterized protein</fullName>
    </submittedName>
</protein>